<dbReference type="Gene3D" id="3.40.1180.10">
    <property type="entry name" value="Decaprenyl diphosphate synthase-like"/>
    <property type="match status" value="1"/>
</dbReference>
<dbReference type="InParanoid" id="A0A1X7TZK3"/>
<dbReference type="OrthoDB" id="4173905at2759"/>
<name>A0A1X7TZK3_AMPQE</name>
<sequence length="75" mass="8391">VFLNVCFSYASRYEITDAIQSLVDGSHDGTILPTDMSEELMEKCLYTGKCRPPDPSSYSCLCFQNVLWLNEACNG</sequence>
<reference evidence="4" key="1">
    <citation type="submission" date="2017-05" db="UniProtKB">
        <authorList>
            <consortium name="EnsemblMetazoa"/>
        </authorList>
    </citation>
    <scope>IDENTIFICATION</scope>
</reference>
<dbReference type="eggNOG" id="KOG1602">
    <property type="taxonomic scope" value="Eukaryota"/>
</dbReference>
<dbReference type="EnsemblMetazoa" id="Aqu2.1.20553_001">
    <property type="protein sequence ID" value="Aqu2.1.20553_001"/>
    <property type="gene ID" value="Aqu2.1.20553"/>
</dbReference>
<organism evidence="4">
    <name type="scientific">Amphimedon queenslandica</name>
    <name type="common">Sponge</name>
    <dbReference type="NCBI Taxonomy" id="400682"/>
    <lineage>
        <taxon>Eukaryota</taxon>
        <taxon>Metazoa</taxon>
        <taxon>Porifera</taxon>
        <taxon>Demospongiae</taxon>
        <taxon>Heteroscleromorpha</taxon>
        <taxon>Haplosclerida</taxon>
        <taxon>Niphatidae</taxon>
        <taxon>Amphimedon</taxon>
    </lineage>
</organism>
<dbReference type="SUPFAM" id="SSF64005">
    <property type="entry name" value="Undecaprenyl diphosphate synthase"/>
    <property type="match status" value="1"/>
</dbReference>
<protein>
    <recommendedName>
        <fullName evidence="1">ditrans,polycis-polyprenyl diphosphate synthase [(2E,6E)-farnesyldiphosphate specific]</fullName>
        <ecNumber evidence="1">2.5.1.87</ecNumber>
    </recommendedName>
</protein>
<dbReference type="AlphaFoldDB" id="A0A1X7TZK3"/>
<dbReference type="EC" id="2.5.1.87" evidence="1"/>
<evidence type="ECO:0000313" key="4">
    <source>
        <dbReference type="EnsemblMetazoa" id="Aqu2.1.20553_001"/>
    </source>
</evidence>
<proteinExistence type="predicted"/>
<comment type="catalytic activity">
    <reaction evidence="3">
        <text>n isopentenyl diphosphate + (2E,6E)-farnesyl diphosphate = a di-trans,poly-cis-polyprenyl diphosphate + n diphosphate</text>
        <dbReference type="Rhea" id="RHEA:53008"/>
        <dbReference type="Rhea" id="RHEA-COMP:19494"/>
        <dbReference type="ChEBI" id="CHEBI:33019"/>
        <dbReference type="ChEBI" id="CHEBI:128769"/>
        <dbReference type="ChEBI" id="CHEBI:136960"/>
        <dbReference type="ChEBI" id="CHEBI:175763"/>
        <dbReference type="EC" id="2.5.1.87"/>
    </reaction>
</comment>
<evidence type="ECO:0000256" key="1">
    <source>
        <dbReference type="ARBA" id="ARBA00012596"/>
    </source>
</evidence>
<keyword evidence="2" id="KW-0808">Transferase</keyword>
<dbReference type="Pfam" id="PF01255">
    <property type="entry name" value="Prenyltransf"/>
    <property type="match status" value="1"/>
</dbReference>
<evidence type="ECO:0000256" key="3">
    <source>
        <dbReference type="ARBA" id="ARBA00047353"/>
    </source>
</evidence>
<dbReference type="GO" id="GO:0045547">
    <property type="term" value="F:ditrans,polycis-polyprenyl diphosphate synthase [(2E,6E)-farnesyl diphosphate specific] activity"/>
    <property type="evidence" value="ECO:0007669"/>
    <property type="project" value="UniProtKB-EC"/>
</dbReference>
<evidence type="ECO:0000256" key="2">
    <source>
        <dbReference type="ARBA" id="ARBA00022679"/>
    </source>
</evidence>
<dbReference type="InterPro" id="IPR036424">
    <property type="entry name" value="UPP_synth-like_sf"/>
</dbReference>
<dbReference type="STRING" id="400682.A0A1X7TZK3"/>
<accession>A0A1X7TZK3</accession>
<dbReference type="InterPro" id="IPR001441">
    <property type="entry name" value="UPP_synth-like"/>
</dbReference>